<evidence type="ECO:0000256" key="1">
    <source>
        <dbReference type="ARBA" id="ARBA00005964"/>
    </source>
</evidence>
<reference evidence="5" key="1">
    <citation type="journal article" date="2020" name="New Phytol.">
        <title>Comparative genomics reveals dynamic genome evolution in host specialist ectomycorrhizal fungi.</title>
        <authorList>
            <person name="Lofgren L.A."/>
            <person name="Nguyen N.H."/>
            <person name="Vilgalys R."/>
            <person name="Ruytinx J."/>
            <person name="Liao H.L."/>
            <person name="Branco S."/>
            <person name="Kuo A."/>
            <person name="LaButti K."/>
            <person name="Lipzen A."/>
            <person name="Andreopoulos W."/>
            <person name="Pangilinan J."/>
            <person name="Riley R."/>
            <person name="Hundley H."/>
            <person name="Na H."/>
            <person name="Barry K."/>
            <person name="Grigoriev I.V."/>
            <person name="Stajich J.E."/>
            <person name="Kennedy P.G."/>
        </authorList>
    </citation>
    <scope>NUCLEOTIDE SEQUENCE</scope>
    <source>
        <strain evidence="5">S12</strain>
    </source>
</reference>
<comment type="caution">
    <text evidence="5">The sequence shown here is derived from an EMBL/GenBank/DDBJ whole genome shotgun (WGS) entry which is preliminary data.</text>
</comment>
<dbReference type="InterPro" id="IPR002018">
    <property type="entry name" value="CarbesteraseB"/>
</dbReference>
<name>A0A9P7AHB2_9AGAM</name>
<comment type="similarity">
    <text evidence="1 3">Belongs to the type-B carboxylesterase/lipase family.</text>
</comment>
<dbReference type="GeneID" id="64592169"/>
<dbReference type="PANTHER" id="PTHR45570">
    <property type="entry name" value="CARBOXYLIC ESTER HYDROLASE"/>
    <property type="match status" value="1"/>
</dbReference>
<dbReference type="Gene3D" id="3.40.50.1820">
    <property type="entry name" value="alpha/beta hydrolase"/>
    <property type="match status" value="1"/>
</dbReference>
<evidence type="ECO:0000313" key="5">
    <source>
        <dbReference type="EMBL" id="KAG1789360.1"/>
    </source>
</evidence>
<dbReference type="OrthoDB" id="408631at2759"/>
<evidence type="ECO:0000256" key="3">
    <source>
        <dbReference type="RuleBase" id="RU361235"/>
    </source>
</evidence>
<dbReference type="SUPFAM" id="SSF53474">
    <property type="entry name" value="alpha/beta-Hydrolases"/>
    <property type="match status" value="1"/>
</dbReference>
<dbReference type="EMBL" id="JABBWE010000059">
    <property type="protein sequence ID" value="KAG1789360.1"/>
    <property type="molecule type" value="Genomic_DNA"/>
</dbReference>
<feature type="domain" description="Carboxylesterase type B" evidence="4">
    <location>
        <begin position="83"/>
        <end position="534"/>
    </location>
</feature>
<protein>
    <recommendedName>
        <fullName evidence="3">Carboxylic ester hydrolase</fullName>
        <ecNumber evidence="3">3.1.1.-</ecNumber>
    </recommendedName>
</protein>
<accession>A0A9P7AHB2</accession>
<gene>
    <name evidence="5" type="ORF">HD556DRAFT_1243851</name>
</gene>
<sequence>MVLFTITCILLSPLLTSLSHAFPVSREFSSSGLPFPSLDSKSWFCYLVHAKLAQKLCLRAGSTAISVNTPLGAAQGTVDVSGVNRFAAKYASAERWSPSAMVTTWALPNGSTNVSALPLTCPQPYANTSTFTEDCMSMILYVPTSLHADSCVPTLMWVHGGSFMVGSATDPGLDGSALALATDSIVAVIQYRLGALGFVAPNNQTNLGLGDAVNALKFLATVLSSFGGDPSKITLAGQSSGANLIRALLAVPSAQSLFQSAILQSDPMDYGFLSSSDQVQLQQYFVSNLDCTATDLACLNALTANDIVNGAGLWQYNSSVYIVPAATQSEPMRVVNDGTFITSTLDSTSPFPRVSKPILLSNVLDEGGYTIYGSFPSPMPEAEYVAIVNASFGETRYEALMGSQSYAFGTTQNDDYRPQLQVLATDSIWRCATWTFARNWVSNGGTAYVGLYSVGASYPSNSAVSFCTEPGVICHQDDIEIVFGTALNPDSAQSALIAEMQARYKSFLYSGNPNPDDSSYADWQAADASDVNAIMLGSTGDAPIGACTPSFWGQSVAYDYQAFNI</sequence>
<dbReference type="Proteomes" id="UP000719766">
    <property type="component" value="Unassembled WGS sequence"/>
</dbReference>
<dbReference type="InterPro" id="IPR029058">
    <property type="entry name" value="AB_hydrolase_fold"/>
</dbReference>
<evidence type="ECO:0000256" key="2">
    <source>
        <dbReference type="ARBA" id="ARBA00022801"/>
    </source>
</evidence>
<proteinExistence type="inferred from homology"/>
<evidence type="ECO:0000313" key="6">
    <source>
        <dbReference type="Proteomes" id="UP000719766"/>
    </source>
</evidence>
<dbReference type="EC" id="3.1.1.-" evidence="3"/>
<dbReference type="InterPro" id="IPR019826">
    <property type="entry name" value="Carboxylesterase_B_AS"/>
</dbReference>
<organism evidence="5 6">
    <name type="scientific">Suillus plorans</name>
    <dbReference type="NCBI Taxonomy" id="116603"/>
    <lineage>
        <taxon>Eukaryota</taxon>
        <taxon>Fungi</taxon>
        <taxon>Dikarya</taxon>
        <taxon>Basidiomycota</taxon>
        <taxon>Agaricomycotina</taxon>
        <taxon>Agaricomycetes</taxon>
        <taxon>Agaricomycetidae</taxon>
        <taxon>Boletales</taxon>
        <taxon>Suillineae</taxon>
        <taxon>Suillaceae</taxon>
        <taxon>Suillus</taxon>
    </lineage>
</organism>
<dbReference type="Pfam" id="PF00135">
    <property type="entry name" value="COesterase"/>
    <property type="match status" value="1"/>
</dbReference>
<dbReference type="RefSeq" id="XP_041156432.1">
    <property type="nucleotide sequence ID" value="XM_041298405.1"/>
</dbReference>
<keyword evidence="6" id="KW-1185">Reference proteome</keyword>
<dbReference type="GO" id="GO:0016787">
    <property type="term" value="F:hydrolase activity"/>
    <property type="evidence" value="ECO:0007669"/>
    <property type="project" value="UniProtKB-KW"/>
</dbReference>
<keyword evidence="2 3" id="KW-0378">Hydrolase</keyword>
<feature type="chain" id="PRO_5040528802" description="Carboxylic ester hydrolase" evidence="3">
    <location>
        <begin position="22"/>
        <end position="565"/>
    </location>
</feature>
<dbReference type="AlphaFoldDB" id="A0A9P7AHB2"/>
<dbReference type="PROSITE" id="PS00122">
    <property type="entry name" value="CARBOXYLESTERASE_B_1"/>
    <property type="match status" value="1"/>
</dbReference>
<keyword evidence="3" id="KW-0732">Signal</keyword>
<dbReference type="PANTHER" id="PTHR45570:SF1">
    <property type="entry name" value="CARBOXYLIC ESTER HYDROLASE"/>
    <property type="match status" value="1"/>
</dbReference>
<evidence type="ECO:0000259" key="4">
    <source>
        <dbReference type="Pfam" id="PF00135"/>
    </source>
</evidence>
<feature type="signal peptide" evidence="3">
    <location>
        <begin position="1"/>
        <end position="21"/>
    </location>
</feature>